<organism evidence="1 2">
    <name type="scientific">Aquilutibacter rugosus</name>
    <dbReference type="NCBI Taxonomy" id="3115820"/>
    <lineage>
        <taxon>Bacteria</taxon>
        <taxon>Pseudomonadati</taxon>
        <taxon>Pseudomonadota</taxon>
        <taxon>Gammaproteobacteria</taxon>
        <taxon>Lysobacterales</taxon>
        <taxon>Lysobacteraceae</taxon>
        <taxon>Aquilutibacter</taxon>
    </lineage>
</organism>
<comment type="caution">
    <text evidence="1">The sequence shown here is derived from an EMBL/GenBank/DDBJ whole genome shotgun (WGS) entry which is preliminary data.</text>
</comment>
<evidence type="ECO:0000313" key="2">
    <source>
        <dbReference type="Proteomes" id="UP001356170"/>
    </source>
</evidence>
<dbReference type="RefSeq" id="WP_331703127.1">
    <property type="nucleotide sequence ID" value="NZ_JAZHBO010000001.1"/>
</dbReference>
<gene>
    <name evidence="1" type="ORF">V3390_01865</name>
</gene>
<name>A0ABU7UY92_9GAMM</name>
<reference evidence="1 2" key="1">
    <citation type="submission" date="2024-01" db="EMBL/GenBank/DDBJ databases">
        <title>Novel species of the genus Luteimonas isolated from rivers.</title>
        <authorList>
            <person name="Lu H."/>
        </authorList>
    </citation>
    <scope>NUCLEOTIDE SEQUENCE [LARGE SCALE GENOMIC DNA]</scope>
    <source>
        <strain evidence="1 2">FXH3W</strain>
    </source>
</reference>
<proteinExistence type="predicted"/>
<sequence length="84" mass="9410">MTLDADTNSAWPANRSLRSTIVAQFASDRADLLDSGAIELIQRSRTKTRKNPAKWEQMIEKNMVALKEQLATLSPQAEYEQGTT</sequence>
<dbReference type="EMBL" id="JAZHBO010000001">
    <property type="protein sequence ID" value="MEF2154988.1"/>
    <property type="molecule type" value="Genomic_DNA"/>
</dbReference>
<accession>A0ABU7UY92</accession>
<keyword evidence="2" id="KW-1185">Reference proteome</keyword>
<protein>
    <submittedName>
        <fullName evidence="1">Uncharacterized protein</fullName>
    </submittedName>
</protein>
<dbReference type="Proteomes" id="UP001356170">
    <property type="component" value="Unassembled WGS sequence"/>
</dbReference>
<evidence type="ECO:0000313" key="1">
    <source>
        <dbReference type="EMBL" id="MEF2154988.1"/>
    </source>
</evidence>